<evidence type="ECO:0000256" key="1">
    <source>
        <dbReference type="SAM" id="SignalP"/>
    </source>
</evidence>
<accession>A0ABQ0CHM4</accession>
<keyword evidence="3" id="KW-1185">Reference proteome</keyword>
<name>A0ABQ0CHM4_9HYPO</name>
<dbReference type="EMBL" id="BAAFGZ010000030">
    <property type="protein sequence ID" value="GAB0132941.1"/>
    <property type="molecule type" value="Genomic_DNA"/>
</dbReference>
<evidence type="ECO:0000313" key="2">
    <source>
        <dbReference type="EMBL" id="GAB0132941.1"/>
    </source>
</evidence>
<sequence>MKFGLLLLASLPATLAASLAYTPPAALAAEAKEHPHTCILPHSYHIKNFHPHCSKNGTMTAYKFHYVNDATNRTTSCSYRKRKHPEGSGKRGGALRFSCKHKAVSFIWDHDHSKMTMIQKVCPTKGVFKYEVSGSVIIPVSCASGECHDKTSDYKGIFSSITCIGNASVARTANVVRKQHHRGIAWSFDGYN</sequence>
<feature type="signal peptide" evidence="1">
    <location>
        <begin position="1"/>
        <end position="16"/>
    </location>
</feature>
<keyword evidence="1" id="KW-0732">Signal</keyword>
<dbReference type="Proteomes" id="UP001562357">
    <property type="component" value="Unassembled WGS sequence"/>
</dbReference>
<comment type="caution">
    <text evidence="2">The sequence shown here is derived from an EMBL/GenBank/DDBJ whole genome shotgun (WGS) entry which is preliminary data.</text>
</comment>
<proteinExistence type="predicted"/>
<feature type="chain" id="PRO_5045988219" evidence="1">
    <location>
        <begin position="17"/>
        <end position="192"/>
    </location>
</feature>
<gene>
    <name evidence="2" type="primary">g1361</name>
    <name evidence="2" type="ORF">EsDP_00001361</name>
</gene>
<protein>
    <submittedName>
        <fullName evidence="2">Uncharacterized protein</fullName>
    </submittedName>
</protein>
<organism evidence="2 3">
    <name type="scientific">Epichloe bromicola</name>
    <dbReference type="NCBI Taxonomy" id="79588"/>
    <lineage>
        <taxon>Eukaryota</taxon>
        <taxon>Fungi</taxon>
        <taxon>Dikarya</taxon>
        <taxon>Ascomycota</taxon>
        <taxon>Pezizomycotina</taxon>
        <taxon>Sordariomycetes</taxon>
        <taxon>Hypocreomycetidae</taxon>
        <taxon>Hypocreales</taxon>
        <taxon>Clavicipitaceae</taxon>
        <taxon>Epichloe</taxon>
    </lineage>
</organism>
<reference evidence="3" key="1">
    <citation type="submission" date="2024-06" db="EMBL/GenBank/DDBJ databases">
        <title>Draft Genome Sequences of Epichloe bromicola Strains Isolated from Elymus ciliaris.</title>
        <authorList>
            <consortium name="Epichloe bromicola genome sequencing consortium"/>
            <person name="Miura A."/>
            <person name="Imano S."/>
            <person name="Ashida A."/>
            <person name="Sato I."/>
            <person name="Chiba S."/>
            <person name="Tanaka A."/>
            <person name="Camagna M."/>
            <person name="Takemoto D."/>
        </authorList>
    </citation>
    <scope>NUCLEOTIDE SEQUENCE [LARGE SCALE GENOMIC DNA]</scope>
    <source>
        <strain evidence="3">DP</strain>
    </source>
</reference>
<evidence type="ECO:0000313" key="3">
    <source>
        <dbReference type="Proteomes" id="UP001562357"/>
    </source>
</evidence>